<reference evidence="4" key="1">
    <citation type="journal article" date="2006" name="Proc. Natl. Acad. Sci. U.S.A.">
        <title>Genome analysis of the smallest free-living eukaryote Ostreococcus tauri unveils many unique features.</title>
        <authorList>
            <person name="Derelle E."/>
            <person name="Ferraz C."/>
            <person name="Rombauts S."/>
            <person name="Rouze P."/>
            <person name="Worden A.Z."/>
            <person name="Robbens S."/>
            <person name="Partensky F."/>
            <person name="Degroeve S."/>
            <person name="Echeynie S."/>
            <person name="Cooke R."/>
            <person name="Saeys Y."/>
            <person name="Wuyts J."/>
            <person name="Jabbari K."/>
            <person name="Bowler C."/>
            <person name="Panaud O."/>
            <person name="Piegu B."/>
            <person name="Ball S.G."/>
            <person name="Ral J.-P."/>
            <person name="Bouget F.-Y."/>
            <person name="Piganeau G."/>
            <person name="De Baets B."/>
            <person name="Picard A."/>
            <person name="Delseny M."/>
            <person name="Demaille J."/>
            <person name="Van de Peer Y."/>
            <person name="Moreau H."/>
        </authorList>
    </citation>
    <scope>NUCLEOTIDE SEQUENCE [LARGE SCALE GENOMIC DNA]</scope>
    <source>
        <strain evidence="4">OTTH 0595 / CCAP 157/2 / RCC745</strain>
    </source>
</reference>
<dbReference type="AlphaFoldDB" id="A0A090N2W6"/>
<dbReference type="PANTHER" id="PTHR31027">
    <property type="entry name" value="NUCLEAR SEGREGATION PROTEIN BFR1"/>
    <property type="match status" value="1"/>
</dbReference>
<organism evidence="3 4">
    <name type="scientific">Ostreococcus tauri</name>
    <name type="common">Marine green alga</name>
    <dbReference type="NCBI Taxonomy" id="70448"/>
    <lineage>
        <taxon>Eukaryota</taxon>
        <taxon>Viridiplantae</taxon>
        <taxon>Chlorophyta</taxon>
        <taxon>Mamiellophyceae</taxon>
        <taxon>Mamiellales</taxon>
        <taxon>Bathycoccaceae</taxon>
        <taxon>Ostreococcus</taxon>
    </lineage>
</organism>
<dbReference type="InParanoid" id="A0A090N2W6"/>
<dbReference type="GeneID" id="9833839"/>
<sequence>MTSEKTTGSTATTAQRLSRPPKPDRDEFERKIAALKEITEAKQRRIEEIKSIVNAKKGDRQRHNDANAPLIEKFKALNAIANEKIAQRNTMREAMNASTEARDKAREEANAQRNGSKFLTNEAIDAEITRVENKLAHETMPLSEEKRLIDVIKGLNKSRDGVKSYAEKQAVAAAHEVARKSQMDKIKAKDAEINSIKAEQSKIRATLDGDKSKIDEKNADVPSLTEEKNAVYQEIKKVREDINKLYAEQKIIEDAYWVREKAFRAQQKELKKEQWEAQQEERKAREAARKQWEKDNAPEPFEEEVSACDTLIGYLSKWDMSASKENDAPAGTTGEGVTKALESMTLLKRDDDDDDMFAVSDTYKKKGKKNGNAKGPKNELIQHSLDTLAFFSKIKVAVVAKASEVPSAIVAIQAKKEEFLEKRRIKKEKIAAGEDSEEEGGVDAEEAEAKDEKSSSKKHGKKNGKRKGGSSHKQLLTVSLIVGEDECVTVTVTVNERTKK</sequence>
<dbReference type="GO" id="GO:0042175">
    <property type="term" value="C:nuclear outer membrane-endoplasmic reticulum membrane network"/>
    <property type="evidence" value="ECO:0007669"/>
    <property type="project" value="TreeGrafter"/>
</dbReference>
<dbReference type="PANTHER" id="PTHR31027:SF2">
    <property type="entry name" value="LEBERCILIN DOMAIN-CONTAINING PROTEIN"/>
    <property type="match status" value="1"/>
</dbReference>
<proteinExistence type="predicted"/>
<evidence type="ECO:0000256" key="2">
    <source>
        <dbReference type="SAM" id="MobiDB-lite"/>
    </source>
</evidence>
<dbReference type="InterPro" id="IPR039604">
    <property type="entry name" value="Bfr1"/>
</dbReference>
<dbReference type="GO" id="GO:0003729">
    <property type="term" value="F:mRNA binding"/>
    <property type="evidence" value="ECO:0007669"/>
    <property type="project" value="TreeGrafter"/>
</dbReference>
<feature type="compositionally biased region" description="Basic residues" evidence="2">
    <location>
        <begin position="456"/>
        <end position="470"/>
    </location>
</feature>
<feature type="region of interest" description="Disordered" evidence="2">
    <location>
        <begin position="428"/>
        <end position="471"/>
    </location>
</feature>
<feature type="compositionally biased region" description="Basic and acidic residues" evidence="2">
    <location>
        <begin position="100"/>
        <end position="110"/>
    </location>
</feature>
<dbReference type="GO" id="GO:0008298">
    <property type="term" value="P:intracellular mRNA localization"/>
    <property type="evidence" value="ECO:0007669"/>
    <property type="project" value="TreeGrafter"/>
</dbReference>
<feature type="region of interest" description="Disordered" evidence="2">
    <location>
        <begin position="88"/>
        <end position="118"/>
    </location>
</feature>
<keyword evidence="1" id="KW-0175">Coiled coil</keyword>
<dbReference type="GO" id="GO:0005783">
    <property type="term" value="C:endoplasmic reticulum"/>
    <property type="evidence" value="ECO:0007669"/>
    <property type="project" value="TreeGrafter"/>
</dbReference>
<comment type="caution">
    <text evidence="3">The sequence shown here is derived from an EMBL/GenBank/DDBJ whole genome shotgun (WGS) entry which is preliminary data.</text>
</comment>
<feature type="compositionally biased region" description="Low complexity" evidence="2">
    <location>
        <begin position="1"/>
        <end position="14"/>
    </location>
</feature>
<evidence type="ECO:0000313" key="4">
    <source>
        <dbReference type="Proteomes" id="UP000009170"/>
    </source>
</evidence>
<protein>
    <submittedName>
        <fullName evidence="3">Unnamed product</fullName>
    </submittedName>
</protein>
<evidence type="ECO:0000313" key="3">
    <source>
        <dbReference type="EMBL" id="CEF97083.1"/>
    </source>
</evidence>
<feature type="coiled-coil region" evidence="1">
    <location>
        <begin position="228"/>
        <end position="290"/>
    </location>
</feature>
<gene>
    <name evidence="3" type="ORF">OT_ostta03g02030</name>
</gene>
<name>A0A090N2W6_OSTTA</name>
<reference evidence="3 4" key="2">
    <citation type="journal article" date="2014" name="BMC Genomics">
        <title>An improved genome of the model marine alga Ostreococcus tauri unfolds by assessing Illumina de novo assemblies.</title>
        <authorList>
            <person name="Blanc-Mathieu R."/>
            <person name="Verhelst B."/>
            <person name="Derelle E."/>
            <person name="Rombauts S."/>
            <person name="Bouget F.Y."/>
            <person name="Carre I."/>
            <person name="Chateau A."/>
            <person name="Eyre-Walker A."/>
            <person name="Grimsley N."/>
            <person name="Moreau H."/>
            <person name="Piegu B."/>
            <person name="Rivals E."/>
            <person name="Schackwitz W."/>
            <person name="Van de Peer Y."/>
            <person name="Piganeau G."/>
        </authorList>
    </citation>
    <scope>NUCLEOTIDE SEQUENCE [LARGE SCALE GENOMIC DNA]</scope>
    <source>
        <strain evidence="4">OTTH 0595 / CCAP 157/2 / RCC745</strain>
    </source>
</reference>
<accession>A0A090N2W6</accession>
<dbReference type="EMBL" id="CAID01000003">
    <property type="protein sequence ID" value="CEF97083.1"/>
    <property type="molecule type" value="Genomic_DNA"/>
</dbReference>
<dbReference type="OrthoDB" id="2195113at2759"/>
<dbReference type="Proteomes" id="UP000009170">
    <property type="component" value="Unassembled WGS sequence"/>
</dbReference>
<keyword evidence="4" id="KW-1185">Reference proteome</keyword>
<feature type="compositionally biased region" description="Acidic residues" evidence="2">
    <location>
        <begin position="434"/>
        <end position="449"/>
    </location>
</feature>
<evidence type="ECO:0000256" key="1">
    <source>
        <dbReference type="SAM" id="Coils"/>
    </source>
</evidence>
<dbReference type="KEGG" id="ota:OT_ostta03g02030"/>
<dbReference type="RefSeq" id="XP_022838477.1">
    <property type="nucleotide sequence ID" value="XM_022984744.1"/>
</dbReference>
<dbReference type="GO" id="GO:1990904">
    <property type="term" value="C:ribonucleoprotein complex"/>
    <property type="evidence" value="ECO:0007669"/>
    <property type="project" value="TreeGrafter"/>
</dbReference>
<feature type="region of interest" description="Disordered" evidence="2">
    <location>
        <begin position="1"/>
        <end position="28"/>
    </location>
</feature>